<dbReference type="PROSITE" id="PS50084">
    <property type="entry name" value="KH_TYPE_1"/>
    <property type="match status" value="1"/>
</dbReference>
<proteinExistence type="predicted"/>
<reference evidence="3" key="2">
    <citation type="submission" date="2020-11" db="EMBL/GenBank/DDBJ databases">
        <authorList>
            <person name="McCartney M.A."/>
            <person name="Auch B."/>
            <person name="Kono T."/>
            <person name="Mallez S."/>
            <person name="Becker A."/>
            <person name="Gohl D.M."/>
            <person name="Silverstein K.A.T."/>
            <person name="Koren S."/>
            <person name="Bechman K.B."/>
            <person name="Herman A."/>
            <person name="Abrahante J.E."/>
            <person name="Garbe J."/>
        </authorList>
    </citation>
    <scope>NUCLEOTIDE SEQUENCE</scope>
    <source>
        <strain evidence="3">Duluth1</strain>
        <tissue evidence="3">Whole animal</tissue>
    </source>
</reference>
<dbReference type="Proteomes" id="UP000828390">
    <property type="component" value="Unassembled WGS sequence"/>
</dbReference>
<dbReference type="Pfam" id="PF00013">
    <property type="entry name" value="KH_1"/>
    <property type="match status" value="1"/>
</dbReference>
<dbReference type="GO" id="GO:0006355">
    <property type="term" value="P:regulation of DNA-templated transcription"/>
    <property type="evidence" value="ECO:0007669"/>
    <property type="project" value="TreeGrafter"/>
</dbReference>
<evidence type="ECO:0000256" key="1">
    <source>
        <dbReference type="PROSITE-ProRule" id="PRU00117"/>
    </source>
</evidence>
<sequence length="443" mass="50941">MDILRPEIIKIGKRCYRKNPVLHTDVNAAEEEDFTERIISDYNDEICALDQPNVEETSDGFRTLVKAPSTLFKFVIGRQGESKKRLETETRTKIKIPKQGQEGDIVIQGHERMGVISAKTRIEVLLDSGRQKTAFTHFVSVPFNTAEIMNAFTDFKNDVLRDCDGERGVDASIFQNASKLHLTIGCLVLLNEEEVQRATDMLQSSLEEVLRPILKDGPLHIQLKGLEYMNDDPSEVDVLYAKYMNDDPSEVDVLYAKYMNDDPSEVDVLYAKYMNDDPSEVDVLYAKYMNDDPSEVDVLYAKYMNDDPSEVDVLYAKYMNNDPSEFDVLYAKYMNDDPSEVDVLEAKKYMNDDPSEVDVLYAKYMNDDPSEVDVLYAKYMNDDPSEVDVLYAKYMNDDPLEVDVLYAKYMNDDPSEVDVLYAKILDNTDRKMCAHYIQKNWKN</sequence>
<dbReference type="InterPro" id="IPR019510">
    <property type="entry name" value="AKAP7-like_phosphoesterase"/>
</dbReference>
<dbReference type="Gene3D" id="3.30.1370.10">
    <property type="entry name" value="K Homology domain, type 1"/>
    <property type="match status" value="1"/>
</dbReference>
<dbReference type="SMART" id="SM00322">
    <property type="entry name" value="KH"/>
    <property type="match status" value="1"/>
</dbReference>
<dbReference type="InterPro" id="IPR004088">
    <property type="entry name" value="KH_dom_type_1"/>
</dbReference>
<dbReference type="AlphaFoldDB" id="A0A9D4QUM1"/>
<dbReference type="InterPro" id="IPR009210">
    <property type="entry name" value="ASCC1"/>
</dbReference>
<dbReference type="PANTHER" id="PTHR13360">
    <property type="entry name" value="ACTIVATING SIGNAL COINTEGRATOR 1 COMPLEX SUBUNIT 1"/>
    <property type="match status" value="1"/>
</dbReference>
<reference evidence="3" key="1">
    <citation type="journal article" date="2019" name="bioRxiv">
        <title>The Genome of the Zebra Mussel, Dreissena polymorpha: A Resource for Invasive Species Research.</title>
        <authorList>
            <person name="McCartney M.A."/>
            <person name="Auch B."/>
            <person name="Kono T."/>
            <person name="Mallez S."/>
            <person name="Zhang Y."/>
            <person name="Obille A."/>
            <person name="Becker A."/>
            <person name="Abrahante J.E."/>
            <person name="Garbe J."/>
            <person name="Badalamenti J.P."/>
            <person name="Herman A."/>
            <person name="Mangelson H."/>
            <person name="Liachko I."/>
            <person name="Sullivan S."/>
            <person name="Sone E.D."/>
            <person name="Koren S."/>
            <person name="Silverstein K.A.T."/>
            <person name="Beckman K.B."/>
            <person name="Gohl D.M."/>
        </authorList>
    </citation>
    <scope>NUCLEOTIDE SEQUENCE</scope>
    <source>
        <strain evidence="3">Duluth1</strain>
        <tissue evidence="3">Whole animal</tissue>
    </source>
</reference>
<comment type="caution">
    <text evidence="3">The sequence shown here is derived from an EMBL/GenBank/DDBJ whole genome shotgun (WGS) entry which is preliminary data.</text>
</comment>
<dbReference type="Pfam" id="PF10469">
    <property type="entry name" value="AKAP7_NLS"/>
    <property type="match status" value="1"/>
</dbReference>
<dbReference type="EMBL" id="JAIWYP010000003">
    <property type="protein sequence ID" value="KAH3844216.1"/>
    <property type="molecule type" value="Genomic_DNA"/>
</dbReference>
<accession>A0A9D4QUM1</accession>
<dbReference type="Gene3D" id="3.90.1140.10">
    <property type="entry name" value="Cyclic phosphodiesterase"/>
    <property type="match status" value="1"/>
</dbReference>
<organism evidence="3 4">
    <name type="scientific">Dreissena polymorpha</name>
    <name type="common">Zebra mussel</name>
    <name type="synonym">Mytilus polymorpha</name>
    <dbReference type="NCBI Taxonomy" id="45954"/>
    <lineage>
        <taxon>Eukaryota</taxon>
        <taxon>Metazoa</taxon>
        <taxon>Spiralia</taxon>
        <taxon>Lophotrochozoa</taxon>
        <taxon>Mollusca</taxon>
        <taxon>Bivalvia</taxon>
        <taxon>Autobranchia</taxon>
        <taxon>Heteroconchia</taxon>
        <taxon>Euheterodonta</taxon>
        <taxon>Imparidentia</taxon>
        <taxon>Neoheterodontei</taxon>
        <taxon>Myida</taxon>
        <taxon>Dreissenoidea</taxon>
        <taxon>Dreissenidae</taxon>
        <taxon>Dreissena</taxon>
    </lineage>
</organism>
<dbReference type="GO" id="GO:0003723">
    <property type="term" value="F:RNA binding"/>
    <property type="evidence" value="ECO:0007669"/>
    <property type="project" value="UniProtKB-UniRule"/>
</dbReference>
<dbReference type="PANTHER" id="PTHR13360:SF1">
    <property type="entry name" value="ACTIVATING SIGNAL COINTEGRATOR 1 COMPLEX SUBUNIT 1"/>
    <property type="match status" value="1"/>
</dbReference>
<keyword evidence="4" id="KW-1185">Reference proteome</keyword>
<dbReference type="SUPFAM" id="SSF54791">
    <property type="entry name" value="Eukaryotic type KH-domain (KH-domain type I)"/>
    <property type="match status" value="1"/>
</dbReference>
<dbReference type="CDD" id="cd22419">
    <property type="entry name" value="KH-I_ASCC1"/>
    <property type="match status" value="1"/>
</dbReference>
<name>A0A9D4QUM1_DREPO</name>
<gene>
    <name evidence="3" type="ORF">DPMN_086471</name>
</gene>
<dbReference type="GO" id="GO:0006307">
    <property type="term" value="P:DNA alkylation repair"/>
    <property type="evidence" value="ECO:0007669"/>
    <property type="project" value="InterPro"/>
</dbReference>
<protein>
    <recommendedName>
        <fullName evidence="2">K Homology domain-containing protein</fullName>
    </recommendedName>
</protein>
<dbReference type="InterPro" id="IPR036612">
    <property type="entry name" value="KH_dom_type_1_sf"/>
</dbReference>
<dbReference type="InterPro" id="IPR047538">
    <property type="entry name" value="KH-I_ASCC1"/>
</dbReference>
<evidence type="ECO:0000259" key="2">
    <source>
        <dbReference type="SMART" id="SM00322"/>
    </source>
</evidence>
<dbReference type="InterPro" id="IPR004087">
    <property type="entry name" value="KH_dom"/>
</dbReference>
<keyword evidence="1" id="KW-0694">RNA-binding</keyword>
<dbReference type="GO" id="GO:0005634">
    <property type="term" value="C:nucleus"/>
    <property type="evidence" value="ECO:0007669"/>
    <property type="project" value="TreeGrafter"/>
</dbReference>
<evidence type="ECO:0000313" key="3">
    <source>
        <dbReference type="EMBL" id="KAH3844216.1"/>
    </source>
</evidence>
<evidence type="ECO:0000313" key="4">
    <source>
        <dbReference type="Proteomes" id="UP000828390"/>
    </source>
</evidence>
<feature type="domain" description="K Homology" evidence="2">
    <location>
        <begin position="59"/>
        <end position="127"/>
    </location>
</feature>